<organism evidence="1 2">
    <name type="scientific">Kickxella alabastrina</name>
    <dbReference type="NCBI Taxonomy" id="61397"/>
    <lineage>
        <taxon>Eukaryota</taxon>
        <taxon>Fungi</taxon>
        <taxon>Fungi incertae sedis</taxon>
        <taxon>Zoopagomycota</taxon>
        <taxon>Kickxellomycotina</taxon>
        <taxon>Kickxellomycetes</taxon>
        <taxon>Kickxellales</taxon>
        <taxon>Kickxellaceae</taxon>
        <taxon>Kickxella</taxon>
    </lineage>
</organism>
<keyword evidence="2" id="KW-1185">Reference proteome</keyword>
<name>A0ACC1II71_9FUNG</name>
<comment type="caution">
    <text evidence="1">The sequence shown here is derived from an EMBL/GenBank/DDBJ whole genome shotgun (WGS) entry which is preliminary data.</text>
</comment>
<evidence type="ECO:0000313" key="1">
    <source>
        <dbReference type="EMBL" id="KAJ1896078.1"/>
    </source>
</evidence>
<proteinExistence type="predicted"/>
<gene>
    <name evidence="1" type="primary">COPS4</name>
    <name evidence="1" type="ORF">LPJ66_004205</name>
</gene>
<reference evidence="1" key="1">
    <citation type="submission" date="2022-07" db="EMBL/GenBank/DDBJ databases">
        <title>Phylogenomic reconstructions and comparative analyses of Kickxellomycotina fungi.</title>
        <authorList>
            <person name="Reynolds N.K."/>
            <person name="Stajich J.E."/>
            <person name="Barry K."/>
            <person name="Grigoriev I.V."/>
            <person name="Crous P."/>
            <person name="Smith M.E."/>
        </authorList>
    </citation>
    <scope>NUCLEOTIDE SEQUENCE</scope>
    <source>
        <strain evidence="1">Benny 63K</strain>
    </source>
</reference>
<sequence length="436" mass="48614">MSNQVDQLATEIFGLLRSSDVSDVQQIAHSFIGSKLADTTSSSGSSEQLLIALVDASLNDQVNPGISTALLTEVVAVVSKNEQSFGRDVQQNVIRHLLGRIQQRSMAYESVIIAARLAMTDILVAGESWEDAARELREIRFDQLQKPVDIGAKFEVYVRVMEYYVKSGNTDQAFQALTRAAAVAPLVNNVAQIIWYRNIQAEIYSLTHRYIDAATAYRNVSQSDLKDVSQQSKLLESAIQCAVLADAGPQKMRLLTSLHREKLAPTLPSFGILENMVLKRLVRPAKLEEFSKRAQLPQDKISILEHAICEHNVFVLSSLYTNMKFENLGRSLGIDADEAEMTCSRMIAEGRMKGRIDQIDGVITFEGAHEVEEAAAAISSLKRHAKEQQPPMHFRETVSAKWDLRIVNLCQSIEDAVDLLIERHPAYANTLFRSIE</sequence>
<accession>A0ACC1II71</accession>
<evidence type="ECO:0000313" key="2">
    <source>
        <dbReference type="Proteomes" id="UP001150581"/>
    </source>
</evidence>
<dbReference type="EMBL" id="JANBPG010000489">
    <property type="protein sequence ID" value="KAJ1896078.1"/>
    <property type="molecule type" value="Genomic_DNA"/>
</dbReference>
<dbReference type="Proteomes" id="UP001150581">
    <property type="component" value="Unassembled WGS sequence"/>
</dbReference>
<protein>
    <submittedName>
        <fullName evidence="1">COP9 signalosome complex subunit 4</fullName>
    </submittedName>
</protein>